<dbReference type="InterPro" id="IPR011009">
    <property type="entry name" value="Kinase-like_dom_sf"/>
</dbReference>
<dbReference type="GO" id="GO:0004674">
    <property type="term" value="F:protein serine/threonine kinase activity"/>
    <property type="evidence" value="ECO:0000318"/>
    <property type="project" value="GO_Central"/>
</dbReference>
<dbReference type="PANTHER" id="PTHR48007:SF64">
    <property type="entry name" value="POLLEN RECEPTOR-LIKE KINASE 1"/>
    <property type="match status" value="1"/>
</dbReference>
<keyword evidence="3" id="KW-0677">Repeat</keyword>
<feature type="transmembrane region" description="Helical" evidence="4">
    <location>
        <begin position="312"/>
        <end position="335"/>
    </location>
</feature>
<gene>
    <name evidence="6" type="ORF">ZOSMA_114G00030</name>
</gene>
<accession>A0A0K9Q281</accession>
<dbReference type="InterPro" id="IPR000719">
    <property type="entry name" value="Prot_kinase_dom"/>
</dbReference>
<name>A0A0K9Q281_ZOSMR</name>
<dbReference type="InterPro" id="IPR032675">
    <property type="entry name" value="LRR_dom_sf"/>
</dbReference>
<evidence type="ECO:0000256" key="4">
    <source>
        <dbReference type="SAM" id="Phobius"/>
    </source>
</evidence>
<dbReference type="Gene3D" id="3.30.200.20">
    <property type="entry name" value="Phosphorylase Kinase, domain 1"/>
    <property type="match status" value="1"/>
</dbReference>
<dbReference type="GO" id="GO:0005886">
    <property type="term" value="C:plasma membrane"/>
    <property type="evidence" value="ECO:0000318"/>
    <property type="project" value="GO_Central"/>
</dbReference>
<dbReference type="Pfam" id="PF07714">
    <property type="entry name" value="PK_Tyr_Ser-Thr"/>
    <property type="match status" value="1"/>
</dbReference>
<evidence type="ECO:0000256" key="3">
    <source>
        <dbReference type="ARBA" id="ARBA00022737"/>
    </source>
</evidence>
<dbReference type="GO" id="GO:0005524">
    <property type="term" value="F:ATP binding"/>
    <property type="evidence" value="ECO:0007669"/>
    <property type="project" value="InterPro"/>
</dbReference>
<dbReference type="Gene3D" id="3.80.10.10">
    <property type="entry name" value="Ribonuclease Inhibitor"/>
    <property type="match status" value="2"/>
</dbReference>
<evidence type="ECO:0000256" key="1">
    <source>
        <dbReference type="ARBA" id="ARBA00004370"/>
    </source>
</evidence>
<protein>
    <submittedName>
        <fullName evidence="6">Putative LRR receptor-like serine/threonine-protein kinase</fullName>
    </submittedName>
</protein>
<organism evidence="6 7">
    <name type="scientific">Zostera marina</name>
    <name type="common">Eelgrass</name>
    <dbReference type="NCBI Taxonomy" id="29655"/>
    <lineage>
        <taxon>Eukaryota</taxon>
        <taxon>Viridiplantae</taxon>
        <taxon>Streptophyta</taxon>
        <taxon>Embryophyta</taxon>
        <taxon>Tracheophyta</taxon>
        <taxon>Spermatophyta</taxon>
        <taxon>Magnoliopsida</taxon>
        <taxon>Liliopsida</taxon>
        <taxon>Zosteraceae</taxon>
        <taxon>Zostera</taxon>
    </lineage>
</organism>
<dbReference type="OMA" id="GNVWGLQ"/>
<comment type="subcellular location">
    <subcellularLocation>
        <location evidence="1">Membrane</location>
    </subcellularLocation>
</comment>
<dbReference type="AlphaFoldDB" id="A0A0K9Q281"/>
<dbReference type="InterPro" id="IPR001245">
    <property type="entry name" value="Ser-Thr/Tyr_kinase_cat_dom"/>
</dbReference>
<proteinExistence type="predicted"/>
<evidence type="ECO:0000313" key="6">
    <source>
        <dbReference type="EMBL" id="KMZ75406.1"/>
    </source>
</evidence>
<dbReference type="PANTHER" id="PTHR48007">
    <property type="entry name" value="LEUCINE-RICH REPEAT RECEPTOR-LIKE PROTEIN KINASE PXC1"/>
    <property type="match status" value="1"/>
</dbReference>
<dbReference type="EMBL" id="LFYR01000167">
    <property type="protein sequence ID" value="KMZ75406.1"/>
    <property type="molecule type" value="Genomic_DNA"/>
</dbReference>
<keyword evidence="6" id="KW-0675">Receptor</keyword>
<dbReference type="InterPro" id="IPR013210">
    <property type="entry name" value="LRR_N_plant-typ"/>
</dbReference>
<dbReference type="Proteomes" id="UP000036987">
    <property type="component" value="Unassembled WGS sequence"/>
</dbReference>
<evidence type="ECO:0000259" key="5">
    <source>
        <dbReference type="PROSITE" id="PS50011"/>
    </source>
</evidence>
<dbReference type="Gene3D" id="1.10.510.10">
    <property type="entry name" value="Transferase(Phosphotransferase) domain 1"/>
    <property type="match status" value="1"/>
</dbReference>
<dbReference type="SUPFAM" id="SSF52058">
    <property type="entry name" value="L domain-like"/>
    <property type="match status" value="1"/>
</dbReference>
<comment type="caution">
    <text evidence="6">The sequence shown here is derived from an EMBL/GenBank/DDBJ whole genome shotgun (WGS) entry which is preliminary data.</text>
</comment>
<dbReference type="Pfam" id="PF08263">
    <property type="entry name" value="LRRNT_2"/>
    <property type="match status" value="1"/>
</dbReference>
<dbReference type="STRING" id="29655.A0A0K9Q281"/>
<feature type="domain" description="Protein kinase" evidence="5">
    <location>
        <begin position="404"/>
        <end position="690"/>
    </location>
</feature>
<keyword evidence="6" id="KW-0808">Transferase</keyword>
<evidence type="ECO:0000313" key="7">
    <source>
        <dbReference type="Proteomes" id="UP000036987"/>
    </source>
</evidence>
<sequence length="711" mass="78390">MYMFRLTRKIFIFYFFLETSFELLKLFLDVFFLDLNDPVGVCRIFFVGGGMALKKGSRDSLVALHIVILLSSSLLTTTGSLSEPEADREILLRFKSTIIDTRNVLQNWSPTTIPCNGTLRWTGVICGDGGNVLKLVLQNMDLSGTLDVTPLAGLRDLKSISFMDNGFEGGMPDVGRFVWMRALYLSGNRLSGKIDHGEFDRMLALSRVHLSRNKFVGRIPDSLVGVARLTELMLDGNNFDGTIPEFRQLGLRVNFSNNDLEGPIPMALRTSNPTAFRGNKNLCGPPLWNPCESTTIVVSSSPTPEDNPGINLFQLIVILAVLSPLAVAGLFFLILQCRRRLTESSSSSDKDLLKHQPICIDGSCLIPGREVGNRKLVFVQPPPPTHGEVDVHLLRTFDIEDLLKSSAEVLGSGSFGSSYKSTMMNGSSVVVKRFREMNGMCREDFSDHMLRLGRLSHPNLIPLIAYFYRREEKLLISEHIPNGSLAHMLHGGGGGGGGGGEQATEKLNWPSRLQIMKGVGRGMAYLHKILGDLDLPHGHLKSSNVLLCANMEAHLSDYALGPLINTHHAHRTMVAFNAPEASDDEESVGKKADVWSLGIMILEIVTGRFPASSLSGGGGSRSVSMRGWVDGIVESWKDGEAVVDAEMGELSRYEKTEVKKLFEIGKDCCKVDVEKRLEMFEAISKIDDVMEVDLLEEYSSCVSEVIIGMER</sequence>
<keyword evidence="4" id="KW-0472">Membrane</keyword>
<reference evidence="7" key="1">
    <citation type="journal article" date="2016" name="Nature">
        <title>The genome of the seagrass Zostera marina reveals angiosperm adaptation to the sea.</title>
        <authorList>
            <person name="Olsen J.L."/>
            <person name="Rouze P."/>
            <person name="Verhelst B."/>
            <person name="Lin Y.-C."/>
            <person name="Bayer T."/>
            <person name="Collen J."/>
            <person name="Dattolo E."/>
            <person name="De Paoli E."/>
            <person name="Dittami S."/>
            <person name="Maumus F."/>
            <person name="Michel G."/>
            <person name="Kersting A."/>
            <person name="Lauritano C."/>
            <person name="Lohaus R."/>
            <person name="Toepel M."/>
            <person name="Tonon T."/>
            <person name="Vanneste K."/>
            <person name="Amirebrahimi M."/>
            <person name="Brakel J."/>
            <person name="Bostroem C."/>
            <person name="Chovatia M."/>
            <person name="Grimwood J."/>
            <person name="Jenkins J.W."/>
            <person name="Jueterbock A."/>
            <person name="Mraz A."/>
            <person name="Stam W.T."/>
            <person name="Tice H."/>
            <person name="Bornberg-Bauer E."/>
            <person name="Green P.J."/>
            <person name="Pearson G.A."/>
            <person name="Procaccini G."/>
            <person name="Duarte C.M."/>
            <person name="Schmutz J."/>
            <person name="Reusch T.B.H."/>
            <person name="Van de Peer Y."/>
        </authorList>
    </citation>
    <scope>NUCLEOTIDE SEQUENCE [LARGE SCALE GENOMIC DNA]</scope>
    <source>
        <strain evidence="7">cv. Finnish</strain>
    </source>
</reference>
<keyword evidence="6" id="KW-0418">Kinase</keyword>
<keyword evidence="2" id="KW-0433">Leucine-rich repeat</keyword>
<dbReference type="PROSITE" id="PS50011">
    <property type="entry name" value="PROTEIN_KINASE_DOM"/>
    <property type="match status" value="1"/>
</dbReference>
<dbReference type="SUPFAM" id="SSF56112">
    <property type="entry name" value="Protein kinase-like (PK-like)"/>
    <property type="match status" value="1"/>
</dbReference>
<keyword evidence="4" id="KW-0812">Transmembrane</keyword>
<dbReference type="InterPro" id="IPR046959">
    <property type="entry name" value="PRK1-6/SRF4-like"/>
</dbReference>
<keyword evidence="4" id="KW-1133">Transmembrane helix</keyword>
<dbReference type="OrthoDB" id="418615at2759"/>
<evidence type="ECO:0000256" key="2">
    <source>
        <dbReference type="ARBA" id="ARBA00022614"/>
    </source>
</evidence>
<keyword evidence="7" id="KW-1185">Reference proteome</keyword>